<proteinExistence type="predicted"/>
<keyword evidence="4" id="KW-1185">Reference proteome</keyword>
<keyword evidence="2" id="KW-0812">Transmembrane</keyword>
<dbReference type="PANTHER" id="PTHR43628:SF1">
    <property type="entry name" value="CHITIN SYNTHASE REGULATORY FACTOR 2-RELATED"/>
    <property type="match status" value="1"/>
</dbReference>
<dbReference type="SUPFAM" id="SSF81901">
    <property type="entry name" value="HCP-like"/>
    <property type="match status" value="3"/>
</dbReference>
<dbReference type="InterPro" id="IPR011990">
    <property type="entry name" value="TPR-like_helical_dom_sf"/>
</dbReference>
<evidence type="ECO:0000313" key="4">
    <source>
        <dbReference type="Proteomes" id="UP000602759"/>
    </source>
</evidence>
<feature type="compositionally biased region" description="Basic and acidic residues" evidence="1">
    <location>
        <begin position="77"/>
        <end position="87"/>
    </location>
</feature>
<dbReference type="PANTHER" id="PTHR43628">
    <property type="entry name" value="ACTIVATOR OF C KINASE PROTEIN 1-RELATED"/>
    <property type="match status" value="1"/>
</dbReference>
<evidence type="ECO:0000256" key="1">
    <source>
        <dbReference type="SAM" id="MobiDB-lite"/>
    </source>
</evidence>
<dbReference type="InterPro" id="IPR052945">
    <property type="entry name" value="Mitotic_Regulator"/>
</dbReference>
<dbReference type="InterPro" id="IPR006597">
    <property type="entry name" value="Sel1-like"/>
</dbReference>
<name>A0ABR7YRV5_9SPHI</name>
<gene>
    <name evidence="3" type="ORF">H8B06_13780</name>
</gene>
<dbReference type="Gene3D" id="1.25.40.10">
    <property type="entry name" value="Tetratricopeptide repeat domain"/>
    <property type="match status" value="1"/>
</dbReference>
<feature type="region of interest" description="Disordered" evidence="1">
    <location>
        <begin position="64"/>
        <end position="134"/>
    </location>
</feature>
<accession>A0ABR7YRV5</accession>
<evidence type="ECO:0000313" key="3">
    <source>
        <dbReference type="EMBL" id="MBD1433903.1"/>
    </source>
</evidence>
<organism evidence="3 4">
    <name type="scientific">Sphingobacterium micropteri</name>
    <dbReference type="NCBI Taxonomy" id="2763501"/>
    <lineage>
        <taxon>Bacteria</taxon>
        <taxon>Pseudomonadati</taxon>
        <taxon>Bacteroidota</taxon>
        <taxon>Sphingobacteriia</taxon>
        <taxon>Sphingobacteriales</taxon>
        <taxon>Sphingobacteriaceae</taxon>
        <taxon>Sphingobacterium</taxon>
    </lineage>
</organism>
<dbReference type="Pfam" id="PF08238">
    <property type="entry name" value="Sel1"/>
    <property type="match status" value="10"/>
</dbReference>
<dbReference type="SMART" id="SM00671">
    <property type="entry name" value="SEL1"/>
    <property type="match status" value="8"/>
</dbReference>
<comment type="caution">
    <text evidence="3">The sequence shown here is derived from an EMBL/GenBank/DDBJ whole genome shotgun (WGS) entry which is preliminary data.</text>
</comment>
<protein>
    <submittedName>
        <fullName evidence="3">Sel1 repeat family protein</fullName>
    </submittedName>
</protein>
<sequence length="642" mass="70587">MTKEQAYEKLELPIGTDLQVVRQKFNQMHNEFLMQIDGVSFNPAMKQKKEQQLEELKEAYAVLNESKGMDDSASLPHTERTFDHGGTETRSSSSEPEPSKPKGQQAPPPPPPPREETYQPREQAPPVYSAPPEKKKSNAGLFVGIAAGAIIVLAGAYFMANRSGDAGNLSASADGKLDSIAWESALAGGNEAAYTHYIKQHPNGIFMDAAIDSLTKLKGADYATTVVEQAQEQAAANTPTTATALSAQSAAPVQSTSAETVTPVATTTKNADAFYKEADDLHNKKRYKEAFALYRRAADLGDARAKYDLGMYYKNGTGVSANQSTSNNWFKQALQELPNMANQGDIIAQLYLGHIYYLGYGTSQKHTEAVKWYKKAADQGQRAAQNNLGNMYRYGQGGVTKDESEAVKWYLKAANQGLVNAQDNLGDMYRDGKGVAKNEAEAVKWYRKAAAQGNTSAQASMGRAYHYGLGVDKDFQQAENFYTQAAKSGNNWACERLTDLGYDIEKETKDYCRAKELYQKGIDLGQDGYAYYRLGTLHYFAGRCGGGGYAEAKRLWLIAFDKKERSAAANLGFMYYGGFGVDIDYIQAEKYLLKSLEFGLKDGFPEYRLGQIYQKGGHGVTQDTEKANEYFAIAKKKGYTGS</sequence>
<dbReference type="EMBL" id="JACOIK010000009">
    <property type="protein sequence ID" value="MBD1433903.1"/>
    <property type="molecule type" value="Genomic_DNA"/>
</dbReference>
<dbReference type="RefSeq" id="WP_190994846.1">
    <property type="nucleotide sequence ID" value="NZ_JACOIK010000009.1"/>
</dbReference>
<evidence type="ECO:0000256" key="2">
    <source>
        <dbReference type="SAM" id="Phobius"/>
    </source>
</evidence>
<keyword evidence="2" id="KW-1133">Transmembrane helix</keyword>
<dbReference type="Proteomes" id="UP000602759">
    <property type="component" value="Unassembled WGS sequence"/>
</dbReference>
<feature type="transmembrane region" description="Helical" evidence="2">
    <location>
        <begin position="139"/>
        <end position="160"/>
    </location>
</feature>
<reference evidence="3 4" key="1">
    <citation type="submission" date="2020-08" db="EMBL/GenBank/DDBJ databases">
        <title>Sphingobacterium sp. DN00404 isolated from aquaculture water.</title>
        <authorList>
            <person name="Zhang M."/>
        </authorList>
    </citation>
    <scope>NUCLEOTIDE SEQUENCE [LARGE SCALE GENOMIC DNA]</scope>
    <source>
        <strain evidence="3 4">DN00404</strain>
    </source>
</reference>
<keyword evidence="2" id="KW-0472">Membrane</keyword>